<reference evidence="2 3" key="1">
    <citation type="submission" date="2019-03" db="EMBL/GenBank/DDBJ databases">
        <title>Single cell metagenomics reveals metabolic interactions within the superorganism composed of flagellate Streblomastix strix and complex community of Bacteroidetes bacteria on its surface.</title>
        <authorList>
            <person name="Treitli S.C."/>
            <person name="Kolisko M."/>
            <person name="Husnik F."/>
            <person name="Keeling P."/>
            <person name="Hampl V."/>
        </authorList>
    </citation>
    <scope>NUCLEOTIDE SEQUENCE [LARGE SCALE GENOMIC DNA]</scope>
    <source>
        <strain evidence="2">ST1C</strain>
    </source>
</reference>
<evidence type="ECO:0000256" key="1">
    <source>
        <dbReference type="SAM" id="MobiDB-lite"/>
    </source>
</evidence>
<organism evidence="2 3">
    <name type="scientific">Streblomastix strix</name>
    <dbReference type="NCBI Taxonomy" id="222440"/>
    <lineage>
        <taxon>Eukaryota</taxon>
        <taxon>Metamonada</taxon>
        <taxon>Preaxostyla</taxon>
        <taxon>Oxymonadida</taxon>
        <taxon>Streblomastigidae</taxon>
        <taxon>Streblomastix</taxon>
    </lineage>
</organism>
<name>A0A5J4X255_9EUKA</name>
<protein>
    <submittedName>
        <fullName evidence="2">Uncharacterized protein</fullName>
    </submittedName>
</protein>
<gene>
    <name evidence="2" type="ORF">EZS28_003164</name>
</gene>
<dbReference type="Proteomes" id="UP000324800">
    <property type="component" value="Unassembled WGS sequence"/>
</dbReference>
<evidence type="ECO:0000313" key="2">
    <source>
        <dbReference type="EMBL" id="KAA6401304.1"/>
    </source>
</evidence>
<proteinExistence type="predicted"/>
<evidence type="ECO:0000313" key="3">
    <source>
        <dbReference type="Proteomes" id="UP000324800"/>
    </source>
</evidence>
<dbReference type="EMBL" id="SNRW01000411">
    <property type="protein sequence ID" value="KAA6401304.1"/>
    <property type="molecule type" value="Genomic_DNA"/>
</dbReference>
<accession>A0A5J4X255</accession>
<sequence>MLMPEYVSSHESTLNAPSIPPRVQLAPLLFGMGCLNQGRCIRSPSLSSLYLAPAPPRQSFYPSLGQQQSDHLSLNSSVSDDISTILPSIASAPTLFMENLRRDNNANNNKLNKAAPFDSTLPALITLPVDPCRWSESEKRDRLQCNQEPNTPSLPALNAPAMRSCIRVMRISSVSYIWSCRFMHKRGIRTHEAFDDQVTTTKHIFISLTKDDRQWLRAVAAYAEYLNFKSDVDNVDAEECGNSCGVQLIPNQLWEHAYLVMESMKNSRKMRIQKKQQRQNKRLLLQYDITNVQQDETTSDNNDDISPDIYNFSDSEGGTYTIITQQEVLESEQLLQQHITTLMQHMNQIVISPILSTPLPQIGPFSPNVTRSPQSPFTPIPPPSIEYILAQQREQQQARNRQQGIPHHSTPPTTPPSPSSSVASFGSPPPAPLLPPRYGRQNQYQTVVRFFTCWS</sequence>
<dbReference type="AlphaFoldDB" id="A0A5J4X255"/>
<feature type="region of interest" description="Disordered" evidence="1">
    <location>
        <begin position="392"/>
        <end position="438"/>
    </location>
</feature>
<comment type="caution">
    <text evidence="2">The sequence shown here is derived from an EMBL/GenBank/DDBJ whole genome shotgun (WGS) entry which is preliminary data.</text>
</comment>
<feature type="compositionally biased region" description="Low complexity" evidence="1">
    <location>
        <begin position="392"/>
        <end position="411"/>
    </location>
</feature>